<dbReference type="PANTHER" id="PTHR12563:SF17">
    <property type="entry name" value="DIHYDROXYACETONE PHOSPHATE ACYLTRANSFERASE"/>
    <property type="match status" value="1"/>
</dbReference>
<dbReference type="PIRSF" id="PIRSF000437">
    <property type="entry name" value="GPAT_DHAPAT"/>
    <property type="match status" value="1"/>
</dbReference>
<dbReference type="SUPFAM" id="SSF69593">
    <property type="entry name" value="Glycerol-3-phosphate (1)-acyltransferase"/>
    <property type="match status" value="1"/>
</dbReference>
<dbReference type="InterPro" id="IPR002123">
    <property type="entry name" value="Plipid/glycerol_acylTrfase"/>
</dbReference>
<reference evidence="8" key="1">
    <citation type="submission" date="2020-04" db="EMBL/GenBank/DDBJ databases">
        <authorList>
            <person name="Neveu A P."/>
        </authorList>
    </citation>
    <scope>NUCLEOTIDE SEQUENCE</scope>
    <source>
        <tissue evidence="8">Whole embryo</tissue>
    </source>
</reference>
<evidence type="ECO:0000259" key="7">
    <source>
        <dbReference type="SMART" id="SM00563"/>
    </source>
</evidence>
<comment type="subcellular location">
    <subcellularLocation>
        <location evidence="1">Endomembrane system</location>
        <topology evidence="1">Peripheral membrane protein</topology>
    </subcellularLocation>
</comment>
<dbReference type="AlphaFoldDB" id="A0A6F9DEJ8"/>
<dbReference type="GO" id="GO:0008654">
    <property type="term" value="P:phospholipid biosynthetic process"/>
    <property type="evidence" value="ECO:0007669"/>
    <property type="project" value="TreeGrafter"/>
</dbReference>
<dbReference type="GO" id="GO:0016287">
    <property type="term" value="F:glycerone-phosphate O-acyltransferase activity"/>
    <property type="evidence" value="ECO:0007669"/>
    <property type="project" value="TreeGrafter"/>
</dbReference>
<evidence type="ECO:0000313" key="8">
    <source>
        <dbReference type="EMBL" id="CAB3250106.1"/>
    </source>
</evidence>
<gene>
    <name evidence="8" type="primary">Gnpat</name>
</gene>
<dbReference type="GO" id="GO:0008611">
    <property type="term" value="P:ether lipid biosynthetic process"/>
    <property type="evidence" value="ECO:0007669"/>
    <property type="project" value="TreeGrafter"/>
</dbReference>
<keyword evidence="5 6" id="KW-0012">Acyltransferase</keyword>
<evidence type="ECO:0000256" key="5">
    <source>
        <dbReference type="ARBA" id="ARBA00023315"/>
    </source>
</evidence>
<dbReference type="GO" id="GO:0031966">
    <property type="term" value="C:mitochondrial membrane"/>
    <property type="evidence" value="ECO:0007669"/>
    <property type="project" value="TreeGrafter"/>
</dbReference>
<keyword evidence="3 6" id="KW-0808">Transferase</keyword>
<dbReference type="GO" id="GO:0012505">
    <property type="term" value="C:endomembrane system"/>
    <property type="evidence" value="ECO:0007669"/>
    <property type="project" value="UniProtKB-SubCell"/>
</dbReference>
<dbReference type="GO" id="GO:0005778">
    <property type="term" value="C:peroxisomal membrane"/>
    <property type="evidence" value="ECO:0007669"/>
    <property type="project" value="TreeGrafter"/>
</dbReference>
<dbReference type="GO" id="GO:0019432">
    <property type="term" value="P:triglyceride biosynthetic process"/>
    <property type="evidence" value="ECO:0007669"/>
    <property type="project" value="TreeGrafter"/>
</dbReference>
<organism evidence="8">
    <name type="scientific">Phallusia mammillata</name>
    <dbReference type="NCBI Taxonomy" id="59560"/>
    <lineage>
        <taxon>Eukaryota</taxon>
        <taxon>Metazoa</taxon>
        <taxon>Chordata</taxon>
        <taxon>Tunicata</taxon>
        <taxon>Ascidiacea</taxon>
        <taxon>Phlebobranchia</taxon>
        <taxon>Ascidiidae</taxon>
        <taxon>Phallusia</taxon>
    </lineage>
</organism>
<dbReference type="GO" id="GO:0004366">
    <property type="term" value="F:glycerol-3-phosphate O-acyltransferase activity"/>
    <property type="evidence" value="ECO:0007669"/>
    <property type="project" value="TreeGrafter"/>
</dbReference>
<comment type="similarity">
    <text evidence="2 6">Belongs to the GPAT/DAPAT family.</text>
</comment>
<keyword evidence="4" id="KW-0472">Membrane</keyword>
<evidence type="ECO:0000256" key="4">
    <source>
        <dbReference type="ARBA" id="ARBA00023136"/>
    </source>
</evidence>
<dbReference type="PANTHER" id="PTHR12563">
    <property type="entry name" value="GLYCEROL-3-PHOSPHATE ACYLTRANSFERASE"/>
    <property type="match status" value="1"/>
</dbReference>
<accession>A0A6F9DEJ8</accession>
<evidence type="ECO:0000256" key="3">
    <source>
        <dbReference type="ARBA" id="ARBA00022679"/>
    </source>
</evidence>
<feature type="domain" description="Phospholipid/glycerol acyltransferase" evidence="7">
    <location>
        <begin position="141"/>
        <end position="270"/>
    </location>
</feature>
<proteinExistence type="evidence at transcript level"/>
<evidence type="ECO:0000256" key="6">
    <source>
        <dbReference type="PIRNR" id="PIRNR000437"/>
    </source>
</evidence>
<evidence type="ECO:0000256" key="2">
    <source>
        <dbReference type="ARBA" id="ARBA00007937"/>
    </source>
</evidence>
<name>A0A6F9DEJ8_9ASCI</name>
<dbReference type="GO" id="GO:0006631">
    <property type="term" value="P:fatty acid metabolic process"/>
    <property type="evidence" value="ECO:0007669"/>
    <property type="project" value="TreeGrafter"/>
</dbReference>
<dbReference type="EMBL" id="LR785511">
    <property type="protein sequence ID" value="CAB3250106.1"/>
    <property type="molecule type" value="mRNA"/>
</dbReference>
<dbReference type="InterPro" id="IPR022284">
    <property type="entry name" value="GPAT/DHAPAT"/>
</dbReference>
<dbReference type="InterPro" id="IPR041728">
    <property type="entry name" value="GPAT/DHAPAT_LPLAT"/>
</dbReference>
<dbReference type="InterPro" id="IPR045520">
    <property type="entry name" value="GPAT/DHAPAT_C"/>
</dbReference>
<dbReference type="Pfam" id="PF19277">
    <property type="entry name" value="GPAT_C"/>
    <property type="match status" value="1"/>
</dbReference>
<dbReference type="SMART" id="SM00563">
    <property type="entry name" value="PlsC"/>
    <property type="match status" value="1"/>
</dbReference>
<sequence>MELLYGSQGSQKTQSGYINMLNNSKQQNFSTLRFATKDFKPPKYMHCHDRHTTKIWQTAMESDRVQWIIQQVVREESKSEEDVKQEAEHILKELAFTDHMTILRMLGYVLFKVLHSIYHDGVFINIETVKKLKDMIKHHPVVFMPSHRSYMDFTILSVVCFYLDLPLPAIAAGMDFMGMKVMGSVLRACGAFYMRRSFGTDRLYWALFTEYVHTILINGDRPMEFFIEGTRSRCGKSLNPKFGLLSVIAEPYLKAQTYDVLLIPISISYDRLLEEGLYGYELLGIPKPKESTSGLVKASSILRDNYGSVHVNFCDHISLRKYFGHLDRAVHACYPRYMLRLSSEEQKYMEILGYKIVLQQQHNMNYTPWAVMALVLSQHPHGMDMGCLIEETIWLKIIMDKCKIKVNWSTGSVQDIVQANLKKFKHLIEVEGPCNDVPKSIVRVSGITHEVKGHKTFSSNLDPTTIQETVNHIIIGNYRNQLLHHFVRPSLIAFSLLRRSGRSCPGTQFNPDTLLPDFKFLRDLLVREFIFEPKKLNDDLKQGLQFLVQCNAVVLEGFNSFILEKQANKLLQFLKSIFSVFLGGYWLTIQFLLNSTETHLQPTLPGKVQKWIAGILRNPGVEHEMLSLHMISNALHALVGLGYLSVYRVDNQKIVQPIQDQLVGAASKIAQFIDIPYLDGTQATKLGSTAAKL</sequence>
<dbReference type="CDD" id="cd07993">
    <property type="entry name" value="LPLAT_DHAPAT-like"/>
    <property type="match status" value="1"/>
</dbReference>
<dbReference type="Pfam" id="PF01553">
    <property type="entry name" value="Acyltransferase"/>
    <property type="match status" value="1"/>
</dbReference>
<protein>
    <submittedName>
        <fullName evidence="8">Dihydroxyacetone phosphate acyltransferase</fullName>
    </submittedName>
</protein>
<evidence type="ECO:0000256" key="1">
    <source>
        <dbReference type="ARBA" id="ARBA00004184"/>
    </source>
</evidence>